<feature type="transmembrane region" description="Helical" evidence="6">
    <location>
        <begin position="125"/>
        <end position="146"/>
    </location>
</feature>
<sequence>MAGSGLQPLNFFLILFPFLLSLAVVTVRMTKKIIQTHSLAIEDWLIVIAEVLLAALTAGVWKIVLVSYSGYHAADIPKGAVDIKEVLLWRFINNVMYNPILGLVKISFCITLLKLRSPKMWAKISLWFLIGVNAAFIIAATVGHIFSCNPIEKAWDKTVPGKCIERKPYIYGVIGTTIGTDVLVTLIPAALLHDFHMSRRSKISVIIFLSLPLAVTAIAIYRLQNFVVVLNLPPGQVENPYNVRNSLSNIESNLGVLAACGPTIKWILGRIFPCFETGSTRPSKQYNYATSKPSRLHPSNHGYQKSEDIELTMTPKDYGHTTAYGKAGRDDDARSDEQVIIKGGVHKTVTVEWSTR</sequence>
<dbReference type="InterPro" id="IPR052337">
    <property type="entry name" value="SAT4-like"/>
</dbReference>
<feature type="transmembrane region" description="Helical" evidence="6">
    <location>
        <begin position="95"/>
        <end position="113"/>
    </location>
</feature>
<evidence type="ECO:0000256" key="1">
    <source>
        <dbReference type="ARBA" id="ARBA00004141"/>
    </source>
</evidence>
<gene>
    <name evidence="8" type="ORF">PDIGIT_LOCUS178</name>
</gene>
<keyword evidence="9" id="KW-1185">Reference proteome</keyword>
<dbReference type="EMBL" id="CAOQHR010000001">
    <property type="protein sequence ID" value="CAI6230020.1"/>
    <property type="molecule type" value="Genomic_DNA"/>
</dbReference>
<protein>
    <recommendedName>
        <fullName evidence="7">Rhodopsin domain-containing protein</fullName>
    </recommendedName>
</protein>
<evidence type="ECO:0000256" key="3">
    <source>
        <dbReference type="ARBA" id="ARBA00022989"/>
    </source>
</evidence>
<feature type="transmembrane region" description="Helical" evidence="6">
    <location>
        <begin position="39"/>
        <end position="61"/>
    </location>
</feature>
<comment type="similarity">
    <text evidence="5">Belongs to the SAT4 family.</text>
</comment>
<organism evidence="8 9">
    <name type="scientific">Periconia digitata</name>
    <dbReference type="NCBI Taxonomy" id="1303443"/>
    <lineage>
        <taxon>Eukaryota</taxon>
        <taxon>Fungi</taxon>
        <taxon>Dikarya</taxon>
        <taxon>Ascomycota</taxon>
        <taxon>Pezizomycotina</taxon>
        <taxon>Dothideomycetes</taxon>
        <taxon>Pleosporomycetidae</taxon>
        <taxon>Pleosporales</taxon>
        <taxon>Massarineae</taxon>
        <taxon>Periconiaceae</taxon>
        <taxon>Periconia</taxon>
    </lineage>
</organism>
<accession>A0A9W4U1J6</accession>
<dbReference type="OrthoDB" id="5283415at2759"/>
<reference evidence="8" key="1">
    <citation type="submission" date="2023-01" db="EMBL/GenBank/DDBJ databases">
        <authorList>
            <person name="Van Ghelder C."/>
            <person name="Rancurel C."/>
        </authorList>
    </citation>
    <scope>NUCLEOTIDE SEQUENCE</scope>
    <source>
        <strain evidence="8">CNCM I-4278</strain>
    </source>
</reference>
<evidence type="ECO:0000313" key="8">
    <source>
        <dbReference type="EMBL" id="CAI6230020.1"/>
    </source>
</evidence>
<dbReference type="PANTHER" id="PTHR33048">
    <property type="entry name" value="PTH11-LIKE INTEGRAL MEMBRANE PROTEIN (AFU_ORTHOLOGUE AFUA_5G11245)"/>
    <property type="match status" value="1"/>
</dbReference>
<comment type="subcellular location">
    <subcellularLocation>
        <location evidence="1">Membrane</location>
        <topology evidence="1">Multi-pass membrane protein</topology>
    </subcellularLocation>
</comment>
<dbReference type="AlphaFoldDB" id="A0A9W4U1J6"/>
<comment type="caution">
    <text evidence="8">The sequence shown here is derived from an EMBL/GenBank/DDBJ whole genome shotgun (WGS) entry which is preliminary data.</text>
</comment>
<evidence type="ECO:0000256" key="2">
    <source>
        <dbReference type="ARBA" id="ARBA00022692"/>
    </source>
</evidence>
<evidence type="ECO:0000256" key="4">
    <source>
        <dbReference type="ARBA" id="ARBA00023136"/>
    </source>
</evidence>
<evidence type="ECO:0000313" key="9">
    <source>
        <dbReference type="Proteomes" id="UP001152607"/>
    </source>
</evidence>
<proteinExistence type="inferred from homology"/>
<keyword evidence="3 6" id="KW-1133">Transmembrane helix</keyword>
<evidence type="ECO:0000256" key="5">
    <source>
        <dbReference type="ARBA" id="ARBA00038359"/>
    </source>
</evidence>
<feature type="transmembrane region" description="Helical" evidence="6">
    <location>
        <begin position="169"/>
        <end position="191"/>
    </location>
</feature>
<keyword evidence="2 6" id="KW-0812">Transmembrane</keyword>
<feature type="transmembrane region" description="Helical" evidence="6">
    <location>
        <begin position="203"/>
        <end position="223"/>
    </location>
</feature>
<dbReference type="InterPro" id="IPR049326">
    <property type="entry name" value="Rhodopsin_dom_fungi"/>
</dbReference>
<dbReference type="PANTHER" id="PTHR33048:SF160">
    <property type="entry name" value="SAT4 FAMILY MEMBRANE PROTEIN"/>
    <property type="match status" value="1"/>
</dbReference>
<name>A0A9W4U1J6_9PLEO</name>
<dbReference type="GO" id="GO:0016020">
    <property type="term" value="C:membrane"/>
    <property type="evidence" value="ECO:0007669"/>
    <property type="project" value="UniProtKB-SubCell"/>
</dbReference>
<feature type="domain" description="Rhodopsin" evidence="7">
    <location>
        <begin position="27"/>
        <end position="268"/>
    </location>
</feature>
<feature type="transmembrane region" description="Helical" evidence="6">
    <location>
        <begin position="6"/>
        <end position="27"/>
    </location>
</feature>
<dbReference type="Pfam" id="PF20684">
    <property type="entry name" value="Fung_rhodopsin"/>
    <property type="match status" value="1"/>
</dbReference>
<evidence type="ECO:0000256" key="6">
    <source>
        <dbReference type="SAM" id="Phobius"/>
    </source>
</evidence>
<evidence type="ECO:0000259" key="7">
    <source>
        <dbReference type="Pfam" id="PF20684"/>
    </source>
</evidence>
<dbReference type="Proteomes" id="UP001152607">
    <property type="component" value="Unassembled WGS sequence"/>
</dbReference>
<keyword evidence="4 6" id="KW-0472">Membrane</keyword>